<evidence type="ECO:0000313" key="1">
    <source>
        <dbReference type="EMBL" id="EET59953.1"/>
    </source>
</evidence>
<comment type="caution">
    <text evidence="1">The sequence shown here is derived from an EMBL/GenBank/DDBJ whole genome shotgun (WGS) entry which is preliminary data.</text>
</comment>
<accession>C6LHG6</accession>
<organism evidence="1 2">
    <name type="scientific">Marvinbryantia formatexigens DSM 14469</name>
    <dbReference type="NCBI Taxonomy" id="478749"/>
    <lineage>
        <taxon>Bacteria</taxon>
        <taxon>Bacillati</taxon>
        <taxon>Bacillota</taxon>
        <taxon>Clostridia</taxon>
        <taxon>Lachnospirales</taxon>
        <taxon>Lachnospiraceae</taxon>
        <taxon>Marvinbryantia</taxon>
    </lineage>
</organism>
<dbReference type="Proteomes" id="UP000005561">
    <property type="component" value="Unassembled WGS sequence"/>
</dbReference>
<keyword evidence="2" id="KW-1185">Reference proteome</keyword>
<dbReference type="AlphaFoldDB" id="C6LHG6"/>
<dbReference type="OrthoDB" id="1916540at2"/>
<dbReference type="eggNOG" id="ENOG5033BQ9">
    <property type="taxonomic scope" value="Bacteria"/>
</dbReference>
<sequence length="63" mass="7372">MIDNQELPIGFTMELAEHLDVLRKFSALPREAQQVYIDGASRVNSREEMRSYVENMFKTPKLQ</sequence>
<gene>
    <name evidence="1" type="ORF">BRYFOR_08077</name>
</gene>
<dbReference type="RefSeq" id="WP_006862862.1">
    <property type="nucleotide sequence ID" value="NZ_ACCL02000014.1"/>
</dbReference>
<dbReference type="STRING" id="168384.SAMN05660368_00702"/>
<name>C6LHG6_9FIRM</name>
<proteinExistence type="predicted"/>
<dbReference type="EMBL" id="ACCL02000014">
    <property type="protein sequence ID" value="EET59953.1"/>
    <property type="molecule type" value="Genomic_DNA"/>
</dbReference>
<reference evidence="1" key="1">
    <citation type="submission" date="2009-07" db="EMBL/GenBank/DDBJ databases">
        <authorList>
            <person name="Weinstock G."/>
            <person name="Sodergren E."/>
            <person name="Clifton S."/>
            <person name="Fulton L."/>
            <person name="Fulton B."/>
            <person name="Courtney L."/>
            <person name="Fronick C."/>
            <person name="Harrison M."/>
            <person name="Strong C."/>
            <person name="Farmer C."/>
            <person name="Delahaunty K."/>
            <person name="Markovic C."/>
            <person name="Hall O."/>
            <person name="Minx P."/>
            <person name="Tomlinson C."/>
            <person name="Mitreva M."/>
            <person name="Nelson J."/>
            <person name="Hou S."/>
            <person name="Wollam A."/>
            <person name="Pepin K.H."/>
            <person name="Johnson M."/>
            <person name="Bhonagiri V."/>
            <person name="Nash W.E."/>
            <person name="Warren W."/>
            <person name="Chinwalla A."/>
            <person name="Mardis E.R."/>
            <person name="Wilson R.K."/>
        </authorList>
    </citation>
    <scope>NUCLEOTIDE SEQUENCE [LARGE SCALE GENOMIC DNA]</scope>
    <source>
        <strain evidence="1">DSM 14469</strain>
    </source>
</reference>
<protein>
    <submittedName>
        <fullName evidence="1">Uncharacterized protein</fullName>
    </submittedName>
</protein>
<evidence type="ECO:0000313" key="2">
    <source>
        <dbReference type="Proteomes" id="UP000005561"/>
    </source>
</evidence>